<reference evidence="2" key="1">
    <citation type="submission" date="2020-10" db="EMBL/GenBank/DDBJ databases">
        <authorList>
            <person name="Kikuchi T."/>
        </authorList>
    </citation>
    <scope>NUCLEOTIDE SEQUENCE</scope>
    <source>
        <strain evidence="2">NKZ352</strain>
    </source>
</reference>
<evidence type="ECO:0000256" key="1">
    <source>
        <dbReference type="SAM" id="MobiDB-lite"/>
    </source>
</evidence>
<gene>
    <name evidence="2" type="ORF">CAUJ_LOCUS2444</name>
</gene>
<feature type="compositionally biased region" description="Basic and acidic residues" evidence="1">
    <location>
        <begin position="141"/>
        <end position="150"/>
    </location>
</feature>
<feature type="region of interest" description="Disordered" evidence="1">
    <location>
        <begin position="100"/>
        <end position="150"/>
    </location>
</feature>
<evidence type="ECO:0000313" key="2">
    <source>
        <dbReference type="EMBL" id="CAD6186525.1"/>
    </source>
</evidence>
<name>A0A8S1GSH6_9PELO</name>
<comment type="caution">
    <text evidence="2">The sequence shown here is derived from an EMBL/GenBank/DDBJ whole genome shotgun (WGS) entry which is preliminary data.</text>
</comment>
<protein>
    <submittedName>
        <fullName evidence="2">Uncharacterized protein</fullName>
    </submittedName>
</protein>
<dbReference type="AlphaFoldDB" id="A0A8S1GSH6"/>
<proteinExistence type="predicted"/>
<dbReference type="EMBL" id="CAJGYM010000004">
    <property type="protein sequence ID" value="CAD6186525.1"/>
    <property type="molecule type" value="Genomic_DNA"/>
</dbReference>
<keyword evidence="3" id="KW-1185">Reference proteome</keyword>
<evidence type="ECO:0000313" key="3">
    <source>
        <dbReference type="Proteomes" id="UP000835052"/>
    </source>
</evidence>
<organism evidence="2 3">
    <name type="scientific">Caenorhabditis auriculariae</name>
    <dbReference type="NCBI Taxonomy" id="2777116"/>
    <lineage>
        <taxon>Eukaryota</taxon>
        <taxon>Metazoa</taxon>
        <taxon>Ecdysozoa</taxon>
        <taxon>Nematoda</taxon>
        <taxon>Chromadorea</taxon>
        <taxon>Rhabditida</taxon>
        <taxon>Rhabditina</taxon>
        <taxon>Rhabditomorpha</taxon>
        <taxon>Rhabditoidea</taxon>
        <taxon>Rhabditidae</taxon>
        <taxon>Peloderinae</taxon>
        <taxon>Caenorhabditis</taxon>
    </lineage>
</organism>
<sequence length="150" mass="17185">MSRTTSPAPRDEPMEQEEPLLAVLEEVESLTEDLTLSGDTENAEKARKAHQRLIKTVEQKEEERKQMLKERRAMEENFVRDKNSMEVLIASREEQIRKLKEQKATRNSGGGTQAGASRLYKDGYAYSRSREGAHTTPNSTTKEKRFPESE</sequence>
<dbReference type="Proteomes" id="UP000835052">
    <property type="component" value="Unassembled WGS sequence"/>
</dbReference>
<accession>A0A8S1GSH6</accession>